<dbReference type="Pfam" id="PF13912">
    <property type="entry name" value="zf-C2H2_6"/>
    <property type="match status" value="1"/>
</dbReference>
<organism evidence="13 14">
    <name type="scientific">Trichomalopsis sarcophagae</name>
    <dbReference type="NCBI Taxonomy" id="543379"/>
    <lineage>
        <taxon>Eukaryota</taxon>
        <taxon>Metazoa</taxon>
        <taxon>Ecdysozoa</taxon>
        <taxon>Arthropoda</taxon>
        <taxon>Hexapoda</taxon>
        <taxon>Insecta</taxon>
        <taxon>Pterygota</taxon>
        <taxon>Neoptera</taxon>
        <taxon>Endopterygota</taxon>
        <taxon>Hymenoptera</taxon>
        <taxon>Apocrita</taxon>
        <taxon>Proctotrupomorpha</taxon>
        <taxon>Chalcidoidea</taxon>
        <taxon>Pteromalidae</taxon>
        <taxon>Pteromalinae</taxon>
        <taxon>Trichomalopsis</taxon>
    </lineage>
</organism>
<dbReference type="AlphaFoldDB" id="A0A232F562"/>
<feature type="region of interest" description="Disordered" evidence="11">
    <location>
        <begin position="292"/>
        <end position="314"/>
    </location>
</feature>
<gene>
    <name evidence="13" type="ORF">TSAR_010178</name>
</gene>
<feature type="compositionally biased region" description="Acidic residues" evidence="11">
    <location>
        <begin position="140"/>
        <end position="151"/>
    </location>
</feature>
<proteinExistence type="predicted"/>
<dbReference type="PANTHER" id="PTHR24379:SF121">
    <property type="entry name" value="C2H2-TYPE DOMAIN-CONTAINING PROTEIN"/>
    <property type="match status" value="1"/>
</dbReference>
<feature type="region of interest" description="Disordered" evidence="11">
    <location>
        <begin position="354"/>
        <end position="405"/>
    </location>
</feature>
<evidence type="ECO:0000256" key="6">
    <source>
        <dbReference type="ARBA" id="ARBA00023015"/>
    </source>
</evidence>
<name>A0A232F562_9HYME</name>
<evidence type="ECO:0000256" key="11">
    <source>
        <dbReference type="SAM" id="MobiDB-lite"/>
    </source>
</evidence>
<dbReference type="InterPro" id="IPR036236">
    <property type="entry name" value="Znf_C2H2_sf"/>
</dbReference>
<dbReference type="FunFam" id="3.30.160.60:FF:000322">
    <property type="entry name" value="GDNF-inducible zinc finger protein 1"/>
    <property type="match status" value="1"/>
</dbReference>
<dbReference type="PROSITE" id="PS00028">
    <property type="entry name" value="ZINC_FINGER_C2H2_1"/>
    <property type="match status" value="7"/>
</dbReference>
<feature type="domain" description="C2H2-type" evidence="12">
    <location>
        <begin position="433"/>
        <end position="461"/>
    </location>
</feature>
<evidence type="ECO:0000313" key="13">
    <source>
        <dbReference type="EMBL" id="OXU25619.1"/>
    </source>
</evidence>
<keyword evidence="5" id="KW-0862">Zinc</keyword>
<feature type="domain" description="C2H2-type" evidence="12">
    <location>
        <begin position="582"/>
        <end position="609"/>
    </location>
</feature>
<evidence type="ECO:0000256" key="10">
    <source>
        <dbReference type="PROSITE-ProRule" id="PRU00042"/>
    </source>
</evidence>
<dbReference type="OrthoDB" id="1405595at2759"/>
<feature type="compositionally biased region" description="Polar residues" evidence="11">
    <location>
        <begin position="159"/>
        <end position="175"/>
    </location>
</feature>
<dbReference type="EMBL" id="NNAY01000983">
    <property type="protein sequence ID" value="OXU25619.1"/>
    <property type="molecule type" value="Genomic_DNA"/>
</dbReference>
<feature type="region of interest" description="Disordered" evidence="11">
    <location>
        <begin position="638"/>
        <end position="694"/>
    </location>
</feature>
<dbReference type="GO" id="GO:0005634">
    <property type="term" value="C:nucleus"/>
    <property type="evidence" value="ECO:0007669"/>
    <property type="project" value="UniProtKB-SubCell"/>
</dbReference>
<keyword evidence="2" id="KW-0479">Metal-binding</keyword>
<feature type="compositionally biased region" description="Polar residues" evidence="11">
    <location>
        <begin position="187"/>
        <end position="211"/>
    </location>
</feature>
<evidence type="ECO:0000256" key="1">
    <source>
        <dbReference type="ARBA" id="ARBA00004123"/>
    </source>
</evidence>
<feature type="domain" description="C2H2-type" evidence="12">
    <location>
        <begin position="467"/>
        <end position="494"/>
    </location>
</feature>
<keyword evidence="6" id="KW-0805">Transcription regulation</keyword>
<dbReference type="PROSITE" id="PS50157">
    <property type="entry name" value="ZINC_FINGER_C2H2_2"/>
    <property type="match status" value="7"/>
</dbReference>
<feature type="compositionally biased region" description="Basic and acidic residues" evidence="11">
    <location>
        <begin position="639"/>
        <end position="668"/>
    </location>
</feature>
<comment type="caution">
    <text evidence="13">The sequence shown here is derived from an EMBL/GenBank/DDBJ whole genome shotgun (WGS) entry which is preliminary data.</text>
</comment>
<feature type="domain" description="C2H2-type" evidence="12">
    <location>
        <begin position="614"/>
        <end position="642"/>
    </location>
</feature>
<dbReference type="Gene3D" id="3.30.160.60">
    <property type="entry name" value="Classic Zinc Finger"/>
    <property type="match status" value="4"/>
</dbReference>
<accession>A0A232F562</accession>
<evidence type="ECO:0000313" key="14">
    <source>
        <dbReference type="Proteomes" id="UP000215335"/>
    </source>
</evidence>
<keyword evidence="7" id="KW-0238">DNA-binding</keyword>
<dbReference type="Pfam" id="PF00096">
    <property type="entry name" value="zf-C2H2"/>
    <property type="match status" value="6"/>
</dbReference>
<keyword evidence="3" id="KW-0677">Repeat</keyword>
<keyword evidence="4 10" id="KW-0863">Zinc-finger</keyword>
<keyword evidence="8" id="KW-0804">Transcription</keyword>
<dbReference type="Proteomes" id="UP000215335">
    <property type="component" value="Unassembled WGS sequence"/>
</dbReference>
<evidence type="ECO:0000256" key="5">
    <source>
        <dbReference type="ARBA" id="ARBA00022833"/>
    </source>
</evidence>
<dbReference type="GO" id="GO:0003677">
    <property type="term" value="F:DNA binding"/>
    <property type="evidence" value="ECO:0007669"/>
    <property type="project" value="UniProtKB-KW"/>
</dbReference>
<evidence type="ECO:0000256" key="7">
    <source>
        <dbReference type="ARBA" id="ARBA00023125"/>
    </source>
</evidence>
<feature type="domain" description="C2H2-type" evidence="12">
    <location>
        <begin position="554"/>
        <end position="581"/>
    </location>
</feature>
<dbReference type="FunFam" id="3.30.160.60:FF:000446">
    <property type="entry name" value="Zinc finger protein"/>
    <property type="match status" value="1"/>
</dbReference>
<dbReference type="InterPro" id="IPR013087">
    <property type="entry name" value="Znf_C2H2_type"/>
</dbReference>
<evidence type="ECO:0000256" key="4">
    <source>
        <dbReference type="ARBA" id="ARBA00022771"/>
    </source>
</evidence>
<feature type="region of interest" description="Disordered" evidence="11">
    <location>
        <begin position="140"/>
        <end position="211"/>
    </location>
</feature>
<keyword evidence="14" id="KW-1185">Reference proteome</keyword>
<protein>
    <recommendedName>
        <fullName evidence="12">C2H2-type domain-containing protein</fullName>
    </recommendedName>
</protein>
<keyword evidence="9" id="KW-0539">Nucleus</keyword>
<evidence type="ECO:0000256" key="3">
    <source>
        <dbReference type="ARBA" id="ARBA00022737"/>
    </source>
</evidence>
<dbReference type="GO" id="GO:0008270">
    <property type="term" value="F:zinc ion binding"/>
    <property type="evidence" value="ECO:0007669"/>
    <property type="project" value="UniProtKB-KW"/>
</dbReference>
<dbReference type="PANTHER" id="PTHR24379">
    <property type="entry name" value="KRAB AND ZINC FINGER DOMAIN-CONTAINING"/>
    <property type="match status" value="1"/>
</dbReference>
<evidence type="ECO:0000256" key="9">
    <source>
        <dbReference type="ARBA" id="ARBA00023242"/>
    </source>
</evidence>
<reference evidence="13 14" key="1">
    <citation type="journal article" date="2017" name="Curr. Biol.">
        <title>The Evolution of Venom by Co-option of Single-Copy Genes.</title>
        <authorList>
            <person name="Martinson E.O."/>
            <person name="Mrinalini"/>
            <person name="Kelkar Y.D."/>
            <person name="Chang C.H."/>
            <person name="Werren J.H."/>
        </authorList>
    </citation>
    <scope>NUCLEOTIDE SEQUENCE [LARGE SCALE GENOMIC DNA]</scope>
    <source>
        <strain evidence="13 14">Alberta</strain>
        <tissue evidence="13">Whole body</tissue>
    </source>
</reference>
<dbReference type="SMART" id="SM00355">
    <property type="entry name" value="ZnF_C2H2"/>
    <property type="match status" value="7"/>
</dbReference>
<dbReference type="STRING" id="543379.A0A232F562"/>
<dbReference type="SUPFAM" id="SSF57667">
    <property type="entry name" value="beta-beta-alpha zinc fingers"/>
    <property type="match status" value="5"/>
</dbReference>
<comment type="subcellular location">
    <subcellularLocation>
        <location evidence="1">Nucleus</location>
    </subcellularLocation>
</comment>
<evidence type="ECO:0000259" key="12">
    <source>
        <dbReference type="PROSITE" id="PS50157"/>
    </source>
</evidence>
<sequence length="694" mass="80705">MKRLVTVPEAKMEVDTNVCQILEQADEGEEIILEPEGGCEEGEEIEEIVEIIEEIEEVEENEEVEDVEELEEVEQIEQLEEEEEIQEAPIVKTTNGTYVHKENYMNNNQKNKVNTIFQQPSSSQEKSNIQVHYDASADWEDDEYEQEEQDNSEEHIVQESASNSQDFNTYATYSNGGDDEIVHTDEGTQNSQTQDSYEHSLNQENSVDSQQHKIVQNPENNLIYTVLEPKKQAKQASQDTRSSDLEFVEVQRYKDDNLPEDGTIYYAVNDDGTYVQAVEGNQQYQFVNQEQMETENQEWEAANQNAEEQPEQAEQDQIFLHEDEDGQLYFKNEHGQLQPVYLTPDGSYAIVENSSDEQDSQEGPTRMEEEPVDTDNYVLPDLDLKPYTSSKKQRLNDPSQDDDDSTVTISLIISEDENGQKRTQVIIPTAADSKCNICNKTFKTSLQLLKHNRLKHAREEDITTRNFPCDLCPKRFTDQNSLARHRKTHTEARPFQCLECHKSFPTANTLRKHLAMHNPDSQPLPCIYCGRRFSDKISLQKHEQSHLAGEKRTHVCDICQKCFSNINDLNIHKKNHDPDRKFDCEVCGREFNRLNNLQRHMMVHQQQGANEEILSCNVCGITYKFSSSLTRHMVTTHMNPEKLRQQAEEQRRKRESNYRRYLENRKTYETQQPKRPYRRSTGRLMDDQDDDEAD</sequence>
<feature type="domain" description="C2H2-type" evidence="12">
    <location>
        <begin position="495"/>
        <end position="522"/>
    </location>
</feature>
<evidence type="ECO:0000256" key="2">
    <source>
        <dbReference type="ARBA" id="ARBA00022723"/>
    </source>
</evidence>
<evidence type="ECO:0000256" key="8">
    <source>
        <dbReference type="ARBA" id="ARBA00023163"/>
    </source>
</evidence>
<feature type="domain" description="C2H2-type" evidence="12">
    <location>
        <begin position="524"/>
        <end position="551"/>
    </location>
</feature>